<dbReference type="PROSITE" id="PS50863">
    <property type="entry name" value="B3"/>
    <property type="match status" value="3"/>
</dbReference>
<dbReference type="PANTHER" id="PTHR31920:SF108">
    <property type="entry name" value="B3 DOMAIN-CONTAINING TRANSCRIPTION FACTOR VRN1-LIKE"/>
    <property type="match status" value="1"/>
</dbReference>
<protein>
    <recommendedName>
        <fullName evidence="6">TF-B3 domain-containing protein</fullName>
    </recommendedName>
</protein>
<dbReference type="SMART" id="SM01019">
    <property type="entry name" value="B3"/>
    <property type="match status" value="3"/>
</dbReference>
<dbReference type="GO" id="GO:0003677">
    <property type="term" value="F:DNA binding"/>
    <property type="evidence" value="ECO:0007669"/>
    <property type="project" value="UniProtKB-KW"/>
</dbReference>
<dbReference type="InterPro" id="IPR003340">
    <property type="entry name" value="B3_DNA-bd"/>
</dbReference>
<evidence type="ECO:0000256" key="3">
    <source>
        <dbReference type="ARBA" id="ARBA00023125"/>
    </source>
</evidence>
<dbReference type="InterPro" id="IPR050655">
    <property type="entry name" value="Plant_B3_domain"/>
</dbReference>
<gene>
    <name evidence="7" type="ORF">CDL15_Pgr004074</name>
</gene>
<keyword evidence="3" id="KW-0238">DNA-binding</keyword>
<name>A0A218XEJ8_PUNGR</name>
<evidence type="ECO:0000256" key="1">
    <source>
        <dbReference type="ARBA" id="ARBA00004123"/>
    </source>
</evidence>
<evidence type="ECO:0000313" key="7">
    <source>
        <dbReference type="EMBL" id="OWM83645.1"/>
    </source>
</evidence>
<feature type="domain" description="TF-B3" evidence="6">
    <location>
        <begin position="22"/>
        <end position="119"/>
    </location>
</feature>
<feature type="domain" description="TF-B3" evidence="6">
    <location>
        <begin position="209"/>
        <end position="311"/>
    </location>
</feature>
<dbReference type="Gene3D" id="2.40.330.10">
    <property type="entry name" value="DNA-binding pseudobarrel domain"/>
    <property type="match status" value="3"/>
</dbReference>
<evidence type="ECO:0000259" key="6">
    <source>
        <dbReference type="PROSITE" id="PS50863"/>
    </source>
</evidence>
<proteinExistence type="predicted"/>
<dbReference type="Proteomes" id="UP000197138">
    <property type="component" value="Unassembled WGS sequence"/>
</dbReference>
<dbReference type="PANTHER" id="PTHR31920">
    <property type="entry name" value="B3 DOMAIN-CONTAINING"/>
    <property type="match status" value="1"/>
</dbReference>
<evidence type="ECO:0000256" key="2">
    <source>
        <dbReference type="ARBA" id="ARBA00023015"/>
    </source>
</evidence>
<dbReference type="InterPro" id="IPR015300">
    <property type="entry name" value="DNA-bd_pseudobarrel_sf"/>
</dbReference>
<dbReference type="AlphaFoldDB" id="A0A218XEJ8"/>
<reference evidence="8" key="1">
    <citation type="journal article" date="2017" name="Plant J.">
        <title>The pomegranate (Punica granatum L.) genome and the genomics of punicalagin biosynthesis.</title>
        <authorList>
            <person name="Qin G."/>
            <person name="Xu C."/>
            <person name="Ming R."/>
            <person name="Tang H."/>
            <person name="Guyot R."/>
            <person name="Kramer E.M."/>
            <person name="Hu Y."/>
            <person name="Yi X."/>
            <person name="Qi Y."/>
            <person name="Xu X."/>
            <person name="Gao Z."/>
            <person name="Pan H."/>
            <person name="Jian J."/>
            <person name="Tian Y."/>
            <person name="Yue Z."/>
            <person name="Xu Y."/>
        </authorList>
    </citation>
    <scope>NUCLEOTIDE SEQUENCE [LARGE SCALE GENOMIC DNA]</scope>
    <source>
        <strain evidence="8">cv. Dabenzi</strain>
    </source>
</reference>
<dbReference type="GO" id="GO:0005634">
    <property type="term" value="C:nucleus"/>
    <property type="evidence" value="ECO:0007669"/>
    <property type="project" value="UniProtKB-SubCell"/>
</dbReference>
<keyword evidence="4" id="KW-0804">Transcription</keyword>
<feature type="domain" description="TF-B3" evidence="6">
    <location>
        <begin position="377"/>
        <end position="476"/>
    </location>
</feature>
<dbReference type="EMBL" id="MTKT01001810">
    <property type="protein sequence ID" value="OWM83645.1"/>
    <property type="molecule type" value="Genomic_DNA"/>
</dbReference>
<organism evidence="7 8">
    <name type="scientific">Punica granatum</name>
    <name type="common">Pomegranate</name>
    <dbReference type="NCBI Taxonomy" id="22663"/>
    <lineage>
        <taxon>Eukaryota</taxon>
        <taxon>Viridiplantae</taxon>
        <taxon>Streptophyta</taxon>
        <taxon>Embryophyta</taxon>
        <taxon>Tracheophyta</taxon>
        <taxon>Spermatophyta</taxon>
        <taxon>Magnoliopsida</taxon>
        <taxon>eudicotyledons</taxon>
        <taxon>Gunneridae</taxon>
        <taxon>Pentapetalae</taxon>
        <taxon>rosids</taxon>
        <taxon>malvids</taxon>
        <taxon>Myrtales</taxon>
        <taxon>Lythraceae</taxon>
        <taxon>Punica</taxon>
    </lineage>
</organism>
<dbReference type="Pfam" id="PF02362">
    <property type="entry name" value="B3"/>
    <property type="match status" value="3"/>
</dbReference>
<keyword evidence="5" id="KW-0539">Nucleus</keyword>
<evidence type="ECO:0000256" key="4">
    <source>
        <dbReference type="ARBA" id="ARBA00023163"/>
    </source>
</evidence>
<accession>A0A218XEJ8</accession>
<evidence type="ECO:0000256" key="5">
    <source>
        <dbReference type="ARBA" id="ARBA00023242"/>
    </source>
</evidence>
<dbReference type="SUPFAM" id="SSF101936">
    <property type="entry name" value="DNA-binding pseudobarrel domain"/>
    <property type="match status" value="3"/>
</dbReference>
<dbReference type="CDD" id="cd10017">
    <property type="entry name" value="B3_DNA"/>
    <property type="match status" value="3"/>
</dbReference>
<comment type="caution">
    <text evidence="7">The sequence shown here is derived from an EMBL/GenBank/DDBJ whole genome shotgun (WGS) entry which is preliminary data.</text>
</comment>
<evidence type="ECO:0000313" key="8">
    <source>
        <dbReference type="Proteomes" id="UP000197138"/>
    </source>
</evidence>
<keyword evidence="2" id="KW-0805">Transcription regulation</keyword>
<comment type="subcellular location">
    <subcellularLocation>
        <location evidence="1">Nucleus</location>
    </subcellularLocation>
</comment>
<sequence length="481" mass="54523">MAFRTPQMEDGQSTSFDLKAPHFFKIILHSTIQSGKLVIPKKFVRKYGAELSKSNVVRLKVPSGDAWEVELRREDGAVWLENGWMDFVNFYSVKHGDFLVFWYKSRSSNEFDVVLFDKSATEIEYPLRSQATLSPIKVEEINDDEDHVIPSEMMEDLGSSSRITRRTSHLLTGNDSTDKNYVPSKTLVGAKKVKALERAKMFKSSNPYFPVVMQPYYVHPPYELNVPGRFVQRYMDHKGSSQLKLYVSGDKIWTVRCKSGVRRGQVKAKVLGRGWKAFVVDNGLVLGDVCVFESIRGLRSISFKVTIFRAPQPAKSCTVQLQGEAAFSRQEGGSGAKFEGKEKDSSLDMKQVQKNKKKNAICNEFQPACLFISEHPFFQMAMKKSYFSSQFLNIPAAFTRDHLGLKSKEHMVTPKVGDRSWLTKLIVSNPSLSTAKFSAGFSAFAEENSLKPGDLCTFELIQRAEMVFRTSISRVKRKQNN</sequence>